<dbReference type="SUPFAM" id="SSF56059">
    <property type="entry name" value="Glutathione synthetase ATP-binding domain-like"/>
    <property type="match status" value="1"/>
</dbReference>
<dbReference type="OrthoDB" id="9775266at2"/>
<dbReference type="EMBL" id="FTNE01000025">
    <property type="protein sequence ID" value="SIR33837.1"/>
    <property type="molecule type" value="Genomic_DNA"/>
</dbReference>
<organism evidence="2 3">
    <name type="scientific">Acidiphilium rubrum</name>
    <dbReference type="NCBI Taxonomy" id="526"/>
    <lineage>
        <taxon>Bacteria</taxon>
        <taxon>Pseudomonadati</taxon>
        <taxon>Pseudomonadota</taxon>
        <taxon>Alphaproteobacteria</taxon>
        <taxon>Acetobacterales</taxon>
        <taxon>Acidocellaceae</taxon>
        <taxon>Acidiphilium</taxon>
    </lineage>
</organism>
<evidence type="ECO:0000313" key="2">
    <source>
        <dbReference type="EMBL" id="SIR33837.1"/>
    </source>
</evidence>
<feature type="transmembrane region" description="Helical" evidence="1">
    <location>
        <begin position="25"/>
        <end position="44"/>
    </location>
</feature>
<comment type="caution">
    <text evidence="2">The sequence shown here is derived from an EMBL/GenBank/DDBJ whole genome shotgun (WGS) entry which is preliminary data.</text>
</comment>
<evidence type="ECO:0000256" key="1">
    <source>
        <dbReference type="SAM" id="Phobius"/>
    </source>
</evidence>
<reference evidence="2 3" key="1">
    <citation type="submission" date="2017-01" db="EMBL/GenBank/DDBJ databases">
        <authorList>
            <person name="Varghese N."/>
            <person name="Submissions S."/>
        </authorList>
    </citation>
    <scope>NUCLEOTIDE SEQUENCE [LARGE SCALE GENOMIC DNA]</scope>
    <source>
        <strain evidence="2 3">ATCC 35905</strain>
    </source>
</reference>
<dbReference type="AlphaFoldDB" id="A0A8G2CMZ1"/>
<dbReference type="RefSeq" id="WP_029312522.1">
    <property type="nucleotide sequence ID" value="NZ_FTNE01000025.1"/>
</dbReference>
<gene>
    <name evidence="2" type="ORF">SAMN05421828_12529</name>
</gene>
<evidence type="ECO:0008006" key="4">
    <source>
        <dbReference type="Google" id="ProtNLM"/>
    </source>
</evidence>
<protein>
    <recommendedName>
        <fullName evidence="4">ATP-grasp domain-containing protein</fullName>
    </recommendedName>
</protein>
<name>A0A8G2CMZ1_ACIRU</name>
<keyword evidence="1" id="KW-0472">Membrane</keyword>
<accession>A0A8G2CMZ1</accession>
<keyword evidence="1" id="KW-1133">Transmembrane helix</keyword>
<proteinExistence type="predicted"/>
<sequence>MSDISPASRLEGAVARRRGAKAVSFFEFWPGFVFYAPVVVFWIFQALRHRSLTLPALTNPRIEAGGICGESKNDILDLAGPEARRWISPYVGITTQAHAGPADLIMAEAAMAEAGLSYPVVAKPDMSCNGCGVRLVETSAALGRYLAAFPRATRLQLQALATDEGEAGIFYIREPGAAKGRITSVTLKYAPIVTGDGRSRIRDLIAADDRLNAVSHLLLEKLGAEAARVPAAGERVRLVFVGNHCRGSTFKDGRHLITPELTARIDAIARDIPEFHFGRFDLRFASTNALRRGEGFSIIEVNGAGSEATHIWDPETSIIEAYRTQFFHYGAAFRIGAVLRAQGVKRYGAWRLLRAWQRQKALMALYPSND</sequence>
<evidence type="ECO:0000313" key="3">
    <source>
        <dbReference type="Proteomes" id="UP000186308"/>
    </source>
</evidence>
<keyword evidence="1" id="KW-0812">Transmembrane</keyword>
<dbReference type="Proteomes" id="UP000186308">
    <property type="component" value="Unassembled WGS sequence"/>
</dbReference>
<keyword evidence="3" id="KW-1185">Reference proteome</keyword>